<keyword evidence="1" id="KW-0489">Methyltransferase</keyword>
<sequence>MGDQYDLIVLDPPAFAKHKDALRNALQGYRKLNAKAFEKIKSGGILFTFSCSQVVTKDNFRTAVFTAAAMSGRSVRILHQLTQPADHPVNIYHPEGEYLKGLVLYVE</sequence>
<evidence type="ECO:0000313" key="2">
    <source>
        <dbReference type="Proteomes" id="UP000018861"/>
    </source>
</evidence>
<dbReference type="GO" id="GO:0008168">
    <property type="term" value="F:methyltransferase activity"/>
    <property type="evidence" value="ECO:0007669"/>
    <property type="project" value="UniProtKB-KW"/>
</dbReference>
<dbReference type="PANTHER" id="PTHR42873">
    <property type="entry name" value="RIBOSOMAL RNA LARGE SUBUNIT METHYLTRANSFERASE"/>
    <property type="match status" value="1"/>
</dbReference>
<dbReference type="SUPFAM" id="SSF53335">
    <property type="entry name" value="S-adenosyl-L-methionine-dependent methyltransferases"/>
    <property type="match status" value="1"/>
</dbReference>
<dbReference type="GO" id="GO:0032259">
    <property type="term" value="P:methylation"/>
    <property type="evidence" value="ECO:0007669"/>
    <property type="project" value="UniProtKB-KW"/>
</dbReference>
<dbReference type="EMBL" id="BAIQ01000006">
    <property type="protein sequence ID" value="GAE14710.1"/>
    <property type="molecule type" value="Genomic_DNA"/>
</dbReference>
<dbReference type="AlphaFoldDB" id="W4P4N9"/>
<proteinExistence type="predicted"/>
<dbReference type="PANTHER" id="PTHR42873:SF1">
    <property type="entry name" value="S-ADENOSYLMETHIONINE-DEPENDENT METHYLTRANSFERASE DOMAIN-CONTAINING PROTEIN"/>
    <property type="match status" value="1"/>
</dbReference>
<dbReference type="Gene3D" id="3.40.50.150">
    <property type="entry name" value="Vaccinia Virus protein VP39"/>
    <property type="match status" value="1"/>
</dbReference>
<organism evidence="1 2">
    <name type="scientific">Bacteroides pyogenes JCM 6292</name>
    <dbReference type="NCBI Taxonomy" id="1235809"/>
    <lineage>
        <taxon>Bacteria</taxon>
        <taxon>Pseudomonadati</taxon>
        <taxon>Bacteroidota</taxon>
        <taxon>Bacteroidia</taxon>
        <taxon>Bacteroidales</taxon>
        <taxon>Bacteroidaceae</taxon>
        <taxon>Bacteroides</taxon>
    </lineage>
</organism>
<protein>
    <submittedName>
        <fullName evidence="1">LSU m5C1962 methyltransferase RlmI</fullName>
    </submittedName>
</protein>
<accession>W4P4N9</accession>
<dbReference type="Proteomes" id="UP000018861">
    <property type="component" value="Unassembled WGS sequence"/>
</dbReference>
<gene>
    <name evidence="1" type="ORF">JCM6292_879</name>
</gene>
<name>W4P4N9_9BACE</name>
<reference evidence="1 2" key="1">
    <citation type="journal article" date="2014" name="Genome Announc.">
        <title>Draft Genome Sequences of Three Strains of Bacteroides pyogenes Isolated from a Cat and Swine.</title>
        <authorList>
            <person name="Sakamoto M."/>
            <person name="Oshima K."/>
            <person name="Suda W."/>
            <person name="Kitamura K."/>
            <person name="Iida T."/>
            <person name="Hattori M."/>
            <person name="Ohkuma M."/>
        </authorList>
    </citation>
    <scope>NUCLEOTIDE SEQUENCE [LARGE SCALE GENOMIC DNA]</scope>
    <source>
        <strain evidence="1 2">JCM 6292</strain>
    </source>
</reference>
<dbReference type="InterPro" id="IPR029063">
    <property type="entry name" value="SAM-dependent_MTases_sf"/>
</dbReference>
<comment type="caution">
    <text evidence="1">The sequence shown here is derived from an EMBL/GenBank/DDBJ whole genome shotgun (WGS) entry which is preliminary data.</text>
</comment>
<keyword evidence="1" id="KW-0808">Transferase</keyword>
<evidence type="ECO:0000313" key="1">
    <source>
        <dbReference type="EMBL" id="GAE14710.1"/>
    </source>
</evidence>